<evidence type="ECO:0000259" key="2">
    <source>
        <dbReference type="PROSITE" id="PS50011"/>
    </source>
</evidence>
<dbReference type="GO" id="GO:0004674">
    <property type="term" value="F:protein serine/threonine kinase activity"/>
    <property type="evidence" value="ECO:0007669"/>
    <property type="project" value="TreeGrafter"/>
</dbReference>
<feature type="repeat" description="ANK" evidence="1">
    <location>
        <begin position="959"/>
        <end position="991"/>
    </location>
</feature>
<dbReference type="GO" id="GO:0005524">
    <property type="term" value="F:ATP binding"/>
    <property type="evidence" value="ECO:0007669"/>
    <property type="project" value="InterPro"/>
</dbReference>
<protein>
    <recommendedName>
        <fullName evidence="2">Protein kinase domain-containing protein</fullName>
    </recommendedName>
</protein>
<name>A0AAJ0HNG0_9PEZI</name>
<dbReference type="PANTHER" id="PTHR24359">
    <property type="entry name" value="SERINE/THREONINE-PROTEIN KINASE SBK1"/>
    <property type="match status" value="1"/>
</dbReference>
<comment type="caution">
    <text evidence="3">The sequence shown here is derived from an EMBL/GenBank/DDBJ whole genome shotgun (WGS) entry which is preliminary data.</text>
</comment>
<dbReference type="Pfam" id="PF00023">
    <property type="entry name" value="Ank"/>
    <property type="match status" value="2"/>
</dbReference>
<dbReference type="InterPro" id="IPR011009">
    <property type="entry name" value="Kinase-like_dom_sf"/>
</dbReference>
<dbReference type="Gene3D" id="1.25.40.20">
    <property type="entry name" value="Ankyrin repeat-containing domain"/>
    <property type="match status" value="2"/>
</dbReference>
<organism evidence="3 4">
    <name type="scientific">Lasiosphaeria hispida</name>
    <dbReference type="NCBI Taxonomy" id="260671"/>
    <lineage>
        <taxon>Eukaryota</taxon>
        <taxon>Fungi</taxon>
        <taxon>Dikarya</taxon>
        <taxon>Ascomycota</taxon>
        <taxon>Pezizomycotina</taxon>
        <taxon>Sordariomycetes</taxon>
        <taxon>Sordariomycetidae</taxon>
        <taxon>Sordariales</taxon>
        <taxon>Lasiosphaeriaceae</taxon>
        <taxon>Lasiosphaeria</taxon>
    </lineage>
</organism>
<feature type="domain" description="Protein kinase" evidence="2">
    <location>
        <begin position="65"/>
        <end position="396"/>
    </location>
</feature>
<dbReference type="SUPFAM" id="SSF56112">
    <property type="entry name" value="Protein kinase-like (PK-like)"/>
    <property type="match status" value="1"/>
</dbReference>
<evidence type="ECO:0000256" key="1">
    <source>
        <dbReference type="PROSITE-ProRule" id="PRU00023"/>
    </source>
</evidence>
<accession>A0AAJ0HNG0</accession>
<dbReference type="InterPro" id="IPR002110">
    <property type="entry name" value="Ankyrin_rpt"/>
</dbReference>
<reference evidence="3" key="2">
    <citation type="submission" date="2023-06" db="EMBL/GenBank/DDBJ databases">
        <authorList>
            <consortium name="Lawrence Berkeley National Laboratory"/>
            <person name="Haridas S."/>
            <person name="Hensen N."/>
            <person name="Bonometti L."/>
            <person name="Westerberg I."/>
            <person name="Brannstrom I.O."/>
            <person name="Guillou S."/>
            <person name="Cros-Aarteil S."/>
            <person name="Calhoun S."/>
            <person name="Kuo A."/>
            <person name="Mondo S."/>
            <person name="Pangilinan J."/>
            <person name="Riley R."/>
            <person name="Labutti K."/>
            <person name="Andreopoulos B."/>
            <person name="Lipzen A."/>
            <person name="Chen C."/>
            <person name="Yanf M."/>
            <person name="Daum C."/>
            <person name="Ng V."/>
            <person name="Clum A."/>
            <person name="Steindorff A."/>
            <person name="Ohm R."/>
            <person name="Martin F."/>
            <person name="Silar P."/>
            <person name="Natvig D."/>
            <person name="Lalanne C."/>
            <person name="Gautier V."/>
            <person name="Ament-Velasquez S.L."/>
            <person name="Kruys A."/>
            <person name="Hutchinson M.I."/>
            <person name="Powell A.J."/>
            <person name="Barry K."/>
            <person name="Miller A.N."/>
            <person name="Grigoriev I.V."/>
            <person name="Debuchy R."/>
            <person name="Gladieux P."/>
            <person name="Thoren M.H."/>
            <person name="Johannesson H."/>
        </authorList>
    </citation>
    <scope>NUCLEOTIDE SEQUENCE</scope>
    <source>
        <strain evidence="3">CBS 955.72</strain>
    </source>
</reference>
<dbReference type="CDD" id="cd00180">
    <property type="entry name" value="PKc"/>
    <property type="match status" value="1"/>
</dbReference>
<dbReference type="SMART" id="SM00248">
    <property type="entry name" value="ANK"/>
    <property type="match status" value="3"/>
</dbReference>
<dbReference type="PROSITE" id="PS50088">
    <property type="entry name" value="ANK_REPEAT"/>
    <property type="match status" value="1"/>
</dbReference>
<dbReference type="InterPro" id="IPR036770">
    <property type="entry name" value="Ankyrin_rpt-contain_sf"/>
</dbReference>
<sequence length="1076" mass="119249">MAGFDSQWLKYQMEEASGGVATAGASETAPRSEDSDGEMVVEILVLSERMWPGRATMSLFGHTIASMQTSMGAGTSGQVSVLKLTGNIRKLLNHPRPHVAVKRATGVGGGAEAYSEYLTSVLRELRVLSTAQRWDHPGLVRLLAVYFETDSDPALDDRPWPALVLEHAEMGNVIDYLSANSRTSSYAAWDICRQVGDALAFLHAHYIIHGDMKPQHVLIMRSGRWSSGIVAKLSDLGGAVIGAGMDDAKILPTGSPVWAAPEHLDMLEENRERKPQARRIRQLQATDVYSFGLFAAVVMLRRPASWLLQLARKLEPSRFLEKMRRNLEPEAADLLIRLKRSDPPRITAGLKQLLSEDVKDGAIRDEVFHLLDLTTQLDPSSRDLAGALHRTPAPPLGTASETPRLEIDALSQICPRYPLCVQRAVVQNLVARASAYPGDGAAPLRRVFDLLACGIGGFEKPQSIALMKKTMETYMRTGSHATECSSYVHGVSEATGITTQEIKDTEAASLELSVRSYGDWVALVHLRHRHPEQYESALKHLRLVFRPIITGMEFWDGSRSLGLLLSFLRAEVGEGESDTPDSLSEPDSLLPNLHLAVLQNCPQMVRRLVEQGADPFHTPTGWGYAYGSSASDRPASPFFLAVLLNLPRVLRAMVPRIGRGNGLDEFRRNLQESEQRRRLREDNYQLLLYAAMCPALRLERARIHGGDHKTHMADTTQVLVWLGESPSCVLGGLDIFSVAARLNHPGVIRIMHQEREKFAKDHLAHRGWQSDMVRSVLAGNVTVFRALKDCAPSAATAARYQGQSLLHLSSQAGHRNLALPREICTDTSLIHIRDDLGRTPVICAILSGFFKMADYLIDNGAEMQYDHGGETMLARMLQNTHIPLDRLVYFLKKMPRLEASRATECVWPALGRNPFHAIASVTSDACDADLRARYWALRDSLPFCVASIRTSLINQEDWLGNTPLMLAVWHGHEAMVDMLLQDSADVHHRGHVTALTAAKLSRRSLLTLKGGGSDWERHKLAGDLEKMDSIITKLRAAGAQDSPFGFYVNIFRVLTANHFAVRQERIPSPDRLSMMD</sequence>
<dbReference type="PROSITE" id="PS50297">
    <property type="entry name" value="ANK_REP_REGION"/>
    <property type="match status" value="1"/>
</dbReference>
<gene>
    <name evidence="3" type="ORF">B0T25DRAFT_567351</name>
</gene>
<dbReference type="PROSITE" id="PS50011">
    <property type="entry name" value="PROTEIN_KINASE_DOM"/>
    <property type="match status" value="1"/>
</dbReference>
<dbReference type="Proteomes" id="UP001275084">
    <property type="component" value="Unassembled WGS sequence"/>
</dbReference>
<dbReference type="SUPFAM" id="SSF48403">
    <property type="entry name" value="Ankyrin repeat"/>
    <property type="match status" value="1"/>
</dbReference>
<proteinExistence type="predicted"/>
<dbReference type="EMBL" id="JAUIQD010000003">
    <property type="protein sequence ID" value="KAK3358110.1"/>
    <property type="molecule type" value="Genomic_DNA"/>
</dbReference>
<dbReference type="PANTHER" id="PTHR24359:SF1">
    <property type="entry name" value="INHIBITOR OF NUCLEAR FACTOR KAPPA-B KINASE EPSILON SUBUNIT HOMOLOG 1-RELATED"/>
    <property type="match status" value="1"/>
</dbReference>
<evidence type="ECO:0000313" key="3">
    <source>
        <dbReference type="EMBL" id="KAK3358110.1"/>
    </source>
</evidence>
<dbReference type="AlphaFoldDB" id="A0AAJ0HNG0"/>
<evidence type="ECO:0000313" key="4">
    <source>
        <dbReference type="Proteomes" id="UP001275084"/>
    </source>
</evidence>
<dbReference type="Gene3D" id="1.10.510.10">
    <property type="entry name" value="Transferase(Phosphotransferase) domain 1"/>
    <property type="match status" value="1"/>
</dbReference>
<dbReference type="Pfam" id="PF00069">
    <property type="entry name" value="Pkinase"/>
    <property type="match status" value="1"/>
</dbReference>
<keyword evidence="4" id="KW-1185">Reference proteome</keyword>
<dbReference type="InterPro" id="IPR000719">
    <property type="entry name" value="Prot_kinase_dom"/>
</dbReference>
<keyword evidence="1" id="KW-0040">ANK repeat</keyword>
<reference evidence="3" key="1">
    <citation type="journal article" date="2023" name="Mol. Phylogenet. Evol.">
        <title>Genome-scale phylogeny and comparative genomics of the fungal order Sordariales.</title>
        <authorList>
            <person name="Hensen N."/>
            <person name="Bonometti L."/>
            <person name="Westerberg I."/>
            <person name="Brannstrom I.O."/>
            <person name="Guillou S."/>
            <person name="Cros-Aarteil S."/>
            <person name="Calhoun S."/>
            <person name="Haridas S."/>
            <person name="Kuo A."/>
            <person name="Mondo S."/>
            <person name="Pangilinan J."/>
            <person name="Riley R."/>
            <person name="LaButti K."/>
            <person name="Andreopoulos B."/>
            <person name="Lipzen A."/>
            <person name="Chen C."/>
            <person name="Yan M."/>
            <person name="Daum C."/>
            <person name="Ng V."/>
            <person name="Clum A."/>
            <person name="Steindorff A."/>
            <person name="Ohm R.A."/>
            <person name="Martin F."/>
            <person name="Silar P."/>
            <person name="Natvig D.O."/>
            <person name="Lalanne C."/>
            <person name="Gautier V."/>
            <person name="Ament-Velasquez S.L."/>
            <person name="Kruys A."/>
            <person name="Hutchinson M.I."/>
            <person name="Powell A.J."/>
            <person name="Barry K."/>
            <person name="Miller A.N."/>
            <person name="Grigoriev I.V."/>
            <person name="Debuchy R."/>
            <person name="Gladieux P."/>
            <person name="Hiltunen Thoren M."/>
            <person name="Johannesson H."/>
        </authorList>
    </citation>
    <scope>NUCLEOTIDE SEQUENCE</scope>
    <source>
        <strain evidence="3">CBS 955.72</strain>
    </source>
</reference>